<organism evidence="2 3">
    <name type="scientific">Reinekea thalattae</name>
    <dbReference type="NCBI Taxonomy" id="2593301"/>
    <lineage>
        <taxon>Bacteria</taxon>
        <taxon>Pseudomonadati</taxon>
        <taxon>Pseudomonadota</taxon>
        <taxon>Gammaproteobacteria</taxon>
        <taxon>Oceanospirillales</taxon>
        <taxon>Saccharospirillaceae</taxon>
        <taxon>Reinekea</taxon>
    </lineage>
</organism>
<dbReference type="SUPFAM" id="SSF82866">
    <property type="entry name" value="Multidrug efflux transporter AcrB transmembrane domain"/>
    <property type="match status" value="2"/>
</dbReference>
<keyword evidence="1" id="KW-1133">Transmembrane helix</keyword>
<dbReference type="Gene3D" id="1.20.1640.10">
    <property type="entry name" value="Multidrug efflux transporter AcrB transmembrane domain"/>
    <property type="match status" value="2"/>
</dbReference>
<name>A0A5C8ZAT8_9GAMM</name>
<dbReference type="Proteomes" id="UP000321764">
    <property type="component" value="Unassembled WGS sequence"/>
</dbReference>
<dbReference type="AlphaFoldDB" id="A0A5C8ZAT8"/>
<feature type="transmembrane region" description="Helical" evidence="1">
    <location>
        <begin position="396"/>
        <end position="420"/>
    </location>
</feature>
<feature type="transmembrane region" description="Helical" evidence="1">
    <location>
        <begin position="440"/>
        <end position="461"/>
    </location>
</feature>
<dbReference type="Gene3D" id="3.30.70.1430">
    <property type="entry name" value="Multidrug efflux transporter AcrB pore domain"/>
    <property type="match status" value="2"/>
</dbReference>
<dbReference type="GO" id="GO:0042910">
    <property type="term" value="F:xenobiotic transmembrane transporter activity"/>
    <property type="evidence" value="ECO:0007669"/>
    <property type="project" value="TreeGrafter"/>
</dbReference>
<dbReference type="InterPro" id="IPR027463">
    <property type="entry name" value="AcrB_DN_DC_subdom"/>
</dbReference>
<feature type="transmembrane region" description="Helical" evidence="1">
    <location>
        <begin position="898"/>
        <end position="918"/>
    </location>
</feature>
<gene>
    <name evidence="2" type="ORF">FME95_07580</name>
</gene>
<dbReference type="Gene3D" id="3.30.70.1440">
    <property type="entry name" value="Multidrug efflux transporter AcrB pore domain"/>
    <property type="match status" value="1"/>
</dbReference>
<evidence type="ECO:0000313" key="2">
    <source>
        <dbReference type="EMBL" id="TXR54389.1"/>
    </source>
</evidence>
<accession>A0A5C8ZAT8</accession>
<keyword evidence="1" id="KW-0812">Transmembrane</keyword>
<sequence>MAGSETYEKEGIIGWFARNSVAANLLLVGTIVIGALSLTTLRKEAFPSLSPNSVAVSVSYDSGDPQQAEEGIAVKIEEALESVSGIERITTTSTASRAAASIEMVSGYDLDKLFDDVKNSLDSISDFPTDADSPIIEKESRQDHVIWVQLYGDADRETFQDLATRVKADLLAQSAIRDVSIEGEQEPIISIEINEALLLSYGLTLEDVSSAVNAESSSSVSTMLRNSEKTANLTISDQYYGQQEFANIQLLTLADGSQIRLGDVAKVTEDFDDESYVLSRYNGQPGMALELFMDEYGDVSEIARQANVVVEKWKNSNALPENIGITSWYDSSTSINDRLQLLIKNAVTGIIMVFVILALFLNIRVALWVAAGLPFVFFGSLYFMTESMLGLTINQFTTFGFIMALGIVVDDAVVVGESIYSTRQEEGDTIENTIRGTLKVAVPTIFGVLTTVAAFVALANIEGRLGQIYAQFGTVVMVCLLLSLVESKLILPSHLAHLNTQRKSNSQNYWNKIQNGANAGLQWFSKKCYQPLIDVVLQYRYPAVILFAALFVFVIGWPMNGVVRVSFFPSIEGDTVSGSLSMYEDASFGQTDAALTFFEQAAMKADAELAKKYGSDESQIDSIQVLASSDDSGSITVELKPDAVYGSSEMSSTWTKITGSLEGVKTLSVQSRVRQVDAFRAEIKALDNETVYAAAAAMRAELEQIPGVSDIEDNISAGEPQYRFELNEQGRAMGITTSDLSSQVILNFGGGSVQSFQRDSDEVTVIARLPEEGRQTLSDVLDSMIRTDSGAVVPMNSIVDVQYEFQDADITRIDSLRAVYITTDVDETIISSNELVSLLNSSFVPELQSRFSNLVIDFAGEAEQQAETTDSMKQMFIVALIVIYALLAIPLRSYIQPVLIMMAIPFGIVGAILGHYFTGLNLSILSLFGILALSGVVVNDSLLLVSRFNALITRGTYTLHDAIVAACTSRLRAVLLTSITTFAGLAPILSETSTQAEFLKPAAASLGYGILFATIITLLLIPSILMIQHDIRSTLGLGVGKLKSRLIRREQVS</sequence>
<dbReference type="RefSeq" id="WP_147713787.1">
    <property type="nucleotide sequence ID" value="NZ_VKAD01000001.1"/>
</dbReference>
<protein>
    <submittedName>
        <fullName evidence="2">Efflux RND transporter permease subunit</fullName>
    </submittedName>
</protein>
<feature type="transmembrane region" description="Helical" evidence="1">
    <location>
        <begin position="539"/>
        <end position="559"/>
    </location>
</feature>
<dbReference type="Gene3D" id="3.30.2090.10">
    <property type="entry name" value="Multidrug efflux transporter AcrB TolC docking domain, DN and DC subdomains"/>
    <property type="match status" value="2"/>
</dbReference>
<feature type="transmembrane region" description="Helical" evidence="1">
    <location>
        <begin position="467"/>
        <end position="485"/>
    </location>
</feature>
<feature type="transmembrane region" description="Helical" evidence="1">
    <location>
        <begin position="924"/>
        <end position="945"/>
    </location>
</feature>
<feature type="transmembrane region" description="Helical" evidence="1">
    <location>
        <begin position="1002"/>
        <end position="1027"/>
    </location>
</feature>
<comment type="caution">
    <text evidence="2">The sequence shown here is derived from an EMBL/GenBank/DDBJ whole genome shotgun (WGS) entry which is preliminary data.</text>
</comment>
<dbReference type="GO" id="GO:0005886">
    <property type="term" value="C:plasma membrane"/>
    <property type="evidence" value="ECO:0007669"/>
    <property type="project" value="TreeGrafter"/>
</dbReference>
<keyword evidence="1" id="KW-0472">Membrane</keyword>
<feature type="transmembrane region" description="Helical" evidence="1">
    <location>
        <begin position="874"/>
        <end position="891"/>
    </location>
</feature>
<dbReference type="PANTHER" id="PTHR32063:SF33">
    <property type="entry name" value="RND SUPERFAMILY EFFLUX PUMP PERMEASE COMPONENT"/>
    <property type="match status" value="1"/>
</dbReference>
<proteinExistence type="predicted"/>
<keyword evidence="3" id="KW-1185">Reference proteome</keyword>
<dbReference type="OrthoDB" id="5287122at2"/>
<dbReference type="SUPFAM" id="SSF82693">
    <property type="entry name" value="Multidrug efflux transporter AcrB pore domain, PN1, PN2, PC1 and PC2 subdomains"/>
    <property type="match status" value="2"/>
</dbReference>
<feature type="transmembrane region" description="Helical" evidence="1">
    <location>
        <begin position="365"/>
        <end position="384"/>
    </location>
</feature>
<dbReference type="SUPFAM" id="SSF82714">
    <property type="entry name" value="Multidrug efflux transporter AcrB TolC docking domain, DN and DC subdomains"/>
    <property type="match status" value="2"/>
</dbReference>
<dbReference type="PANTHER" id="PTHR32063">
    <property type="match status" value="1"/>
</dbReference>
<dbReference type="Gene3D" id="3.30.70.1320">
    <property type="entry name" value="Multidrug efflux transporter AcrB pore domain like"/>
    <property type="match status" value="1"/>
</dbReference>
<evidence type="ECO:0000256" key="1">
    <source>
        <dbReference type="SAM" id="Phobius"/>
    </source>
</evidence>
<reference evidence="2 3" key="1">
    <citation type="submission" date="2019-07" db="EMBL/GenBank/DDBJ databases">
        <title>Reinekea sp. strain SSH23 genome sequencing and assembly.</title>
        <authorList>
            <person name="Kim I."/>
        </authorList>
    </citation>
    <scope>NUCLEOTIDE SEQUENCE [LARGE SCALE GENOMIC DNA]</scope>
    <source>
        <strain evidence="2 3">SSH23</strain>
    </source>
</reference>
<dbReference type="EMBL" id="VKAD01000001">
    <property type="protein sequence ID" value="TXR54389.1"/>
    <property type="molecule type" value="Genomic_DNA"/>
</dbReference>
<dbReference type="Pfam" id="PF00873">
    <property type="entry name" value="ACR_tran"/>
    <property type="match status" value="1"/>
</dbReference>
<dbReference type="InterPro" id="IPR001036">
    <property type="entry name" value="Acrflvin-R"/>
</dbReference>
<feature type="transmembrane region" description="Helical" evidence="1">
    <location>
        <begin position="341"/>
        <end position="360"/>
    </location>
</feature>
<feature type="transmembrane region" description="Helical" evidence="1">
    <location>
        <begin position="21"/>
        <end position="41"/>
    </location>
</feature>
<feature type="transmembrane region" description="Helical" evidence="1">
    <location>
        <begin position="973"/>
        <end position="990"/>
    </location>
</feature>
<evidence type="ECO:0000313" key="3">
    <source>
        <dbReference type="Proteomes" id="UP000321764"/>
    </source>
</evidence>
<dbReference type="PRINTS" id="PR00702">
    <property type="entry name" value="ACRIFLAVINRP"/>
</dbReference>